<dbReference type="GO" id="GO:0004252">
    <property type="term" value="F:serine-type endopeptidase activity"/>
    <property type="evidence" value="ECO:0007669"/>
    <property type="project" value="InterPro"/>
</dbReference>
<keyword evidence="1" id="KW-1015">Disulfide bond</keyword>
<protein>
    <recommendedName>
        <fullName evidence="6">Peptidase S1 domain-containing protein</fullName>
    </recommendedName>
</protein>
<dbReference type="SUPFAM" id="SSF50494">
    <property type="entry name" value="Trypsin-like serine proteases"/>
    <property type="match status" value="1"/>
</dbReference>
<dbReference type="InterPro" id="IPR001314">
    <property type="entry name" value="Peptidase_S1A"/>
</dbReference>
<reference evidence="7" key="2">
    <citation type="submission" date="2022-10" db="EMBL/GenBank/DDBJ databases">
        <authorList>
            <consortium name="ENA_rothamsted_submissions"/>
            <consortium name="culmorum"/>
            <person name="King R."/>
        </authorList>
    </citation>
    <scope>NUCLEOTIDE SEQUENCE</scope>
</reference>
<evidence type="ECO:0000256" key="5">
    <source>
        <dbReference type="SAM" id="SignalP"/>
    </source>
</evidence>
<dbReference type="Proteomes" id="UP001153620">
    <property type="component" value="Chromosome 4"/>
</dbReference>
<sequence>MSKMLKLITIFLTITTISAQVPVKDGWRTVSSPWDAARFREVMTRVLPKAYTNPAIRSGRIAGGELAYLGQFPYYAFLYNVDSYGDTYVCGASIISHNWLLTAGHCLDEIVRTSVYVGMIDRVNGPAIWTLDVTPANFIIHEDYFGIINDIALVRLVRAIPLSPYVTNVALPRRSDSSVVLEGKIGTVCGFGKIDDVKSQPSQFLRFINQDIVANSVCAKLYGSVNVKSTNLCMNGTGGRSTCSGDSGGPLVTEITAGQKTLVGVVSFGAELGCTLGYPLVFTRVTSYLDWIEANTGIVIYS</sequence>
<dbReference type="CDD" id="cd00190">
    <property type="entry name" value="Tryp_SPc"/>
    <property type="match status" value="1"/>
</dbReference>
<dbReference type="PROSITE" id="PS50240">
    <property type="entry name" value="TRYPSIN_DOM"/>
    <property type="match status" value="1"/>
</dbReference>
<feature type="domain" description="Peptidase S1" evidence="6">
    <location>
        <begin position="61"/>
        <end position="297"/>
    </location>
</feature>
<dbReference type="InterPro" id="IPR033116">
    <property type="entry name" value="TRYPSIN_SER"/>
</dbReference>
<keyword evidence="4" id="KW-0378">Hydrolase</keyword>
<reference evidence="7" key="1">
    <citation type="submission" date="2022-01" db="EMBL/GenBank/DDBJ databases">
        <authorList>
            <person name="King R."/>
        </authorList>
    </citation>
    <scope>NUCLEOTIDE SEQUENCE</scope>
</reference>
<dbReference type="PROSITE" id="PS00135">
    <property type="entry name" value="TRYPSIN_SER"/>
    <property type="match status" value="1"/>
</dbReference>
<keyword evidence="5" id="KW-0732">Signal</keyword>
<keyword evidence="4" id="KW-0720">Serine protease</keyword>
<gene>
    <name evidence="7" type="ORF">CHIRRI_LOCUS13352</name>
</gene>
<dbReference type="Pfam" id="PF00089">
    <property type="entry name" value="Trypsin"/>
    <property type="match status" value="1"/>
</dbReference>
<keyword evidence="2" id="KW-0325">Glycoprotein</keyword>
<dbReference type="PROSITE" id="PS00134">
    <property type="entry name" value="TRYPSIN_HIS"/>
    <property type="match status" value="1"/>
</dbReference>
<dbReference type="OrthoDB" id="5565075at2759"/>
<dbReference type="PRINTS" id="PR00722">
    <property type="entry name" value="CHYMOTRYPSIN"/>
</dbReference>
<evidence type="ECO:0000256" key="1">
    <source>
        <dbReference type="ARBA" id="ARBA00023157"/>
    </source>
</evidence>
<organism evidence="7 8">
    <name type="scientific">Chironomus riparius</name>
    <dbReference type="NCBI Taxonomy" id="315576"/>
    <lineage>
        <taxon>Eukaryota</taxon>
        <taxon>Metazoa</taxon>
        <taxon>Ecdysozoa</taxon>
        <taxon>Arthropoda</taxon>
        <taxon>Hexapoda</taxon>
        <taxon>Insecta</taxon>
        <taxon>Pterygota</taxon>
        <taxon>Neoptera</taxon>
        <taxon>Endopterygota</taxon>
        <taxon>Diptera</taxon>
        <taxon>Nematocera</taxon>
        <taxon>Chironomoidea</taxon>
        <taxon>Chironomidae</taxon>
        <taxon>Chironominae</taxon>
        <taxon>Chironomus</taxon>
    </lineage>
</organism>
<evidence type="ECO:0000256" key="2">
    <source>
        <dbReference type="ARBA" id="ARBA00023180"/>
    </source>
</evidence>
<evidence type="ECO:0000256" key="4">
    <source>
        <dbReference type="RuleBase" id="RU363034"/>
    </source>
</evidence>
<dbReference type="InterPro" id="IPR009003">
    <property type="entry name" value="Peptidase_S1_PA"/>
</dbReference>
<dbReference type="InterPro" id="IPR051487">
    <property type="entry name" value="Ser/Thr_Proteases_Immune/Dev"/>
</dbReference>
<dbReference type="SMART" id="SM00020">
    <property type="entry name" value="Tryp_SPc"/>
    <property type="match status" value="1"/>
</dbReference>
<evidence type="ECO:0000256" key="3">
    <source>
        <dbReference type="ARBA" id="ARBA00024195"/>
    </source>
</evidence>
<dbReference type="EMBL" id="OU895880">
    <property type="protein sequence ID" value="CAG9810539.1"/>
    <property type="molecule type" value="Genomic_DNA"/>
</dbReference>
<dbReference type="PANTHER" id="PTHR24256">
    <property type="entry name" value="TRYPTASE-RELATED"/>
    <property type="match status" value="1"/>
</dbReference>
<keyword evidence="4" id="KW-0645">Protease</keyword>
<name>A0A9N9S706_9DIPT</name>
<dbReference type="InterPro" id="IPR001254">
    <property type="entry name" value="Trypsin_dom"/>
</dbReference>
<proteinExistence type="inferred from homology"/>
<feature type="chain" id="PRO_5040370236" description="Peptidase S1 domain-containing protein" evidence="5">
    <location>
        <begin position="20"/>
        <end position="302"/>
    </location>
</feature>
<evidence type="ECO:0000313" key="7">
    <source>
        <dbReference type="EMBL" id="CAG9810539.1"/>
    </source>
</evidence>
<dbReference type="InterPro" id="IPR043504">
    <property type="entry name" value="Peptidase_S1_PA_chymotrypsin"/>
</dbReference>
<accession>A0A9N9S706</accession>
<dbReference type="Gene3D" id="2.40.10.10">
    <property type="entry name" value="Trypsin-like serine proteases"/>
    <property type="match status" value="1"/>
</dbReference>
<dbReference type="InterPro" id="IPR018114">
    <property type="entry name" value="TRYPSIN_HIS"/>
</dbReference>
<dbReference type="AlphaFoldDB" id="A0A9N9S706"/>
<feature type="signal peptide" evidence="5">
    <location>
        <begin position="1"/>
        <end position="19"/>
    </location>
</feature>
<keyword evidence="8" id="KW-1185">Reference proteome</keyword>
<evidence type="ECO:0000259" key="6">
    <source>
        <dbReference type="PROSITE" id="PS50240"/>
    </source>
</evidence>
<dbReference type="GO" id="GO:0006508">
    <property type="term" value="P:proteolysis"/>
    <property type="evidence" value="ECO:0007669"/>
    <property type="project" value="UniProtKB-KW"/>
</dbReference>
<evidence type="ECO:0000313" key="8">
    <source>
        <dbReference type="Proteomes" id="UP001153620"/>
    </source>
</evidence>
<comment type="similarity">
    <text evidence="3">Belongs to the peptidase S1 family. CLIP subfamily.</text>
</comment>